<dbReference type="InterPro" id="IPR013783">
    <property type="entry name" value="Ig-like_fold"/>
</dbReference>
<dbReference type="SMART" id="SM00089">
    <property type="entry name" value="PKD"/>
    <property type="match status" value="6"/>
</dbReference>
<dbReference type="InterPro" id="IPR000601">
    <property type="entry name" value="PKD_dom"/>
</dbReference>
<dbReference type="SUPFAM" id="SSF49299">
    <property type="entry name" value="PKD domain"/>
    <property type="match status" value="6"/>
</dbReference>
<dbReference type="Pfam" id="PF17517">
    <property type="entry name" value="IgGFc_binding"/>
    <property type="match status" value="1"/>
</dbReference>
<dbReference type="OrthoDB" id="7794186at2"/>
<gene>
    <name evidence="7" type="ORF">SAMN05661012_05439</name>
    <name evidence="8" type="ORF">SR876_13840</name>
</gene>
<dbReference type="GO" id="GO:0006816">
    <property type="term" value="P:calcium ion transport"/>
    <property type="evidence" value="ECO:0007669"/>
    <property type="project" value="TreeGrafter"/>
</dbReference>
<feature type="domain" description="PKD" evidence="6">
    <location>
        <begin position="987"/>
        <end position="1050"/>
    </location>
</feature>
<evidence type="ECO:0000313" key="10">
    <source>
        <dbReference type="Proteomes" id="UP001326715"/>
    </source>
</evidence>
<dbReference type="STRING" id="1004.SAMN05661012_05439"/>
<dbReference type="InterPro" id="IPR022409">
    <property type="entry name" value="PKD/Chitinase_dom"/>
</dbReference>
<dbReference type="EMBL" id="CP140154">
    <property type="protein sequence ID" value="WQG92594.1"/>
    <property type="molecule type" value="Genomic_DNA"/>
</dbReference>
<evidence type="ECO:0000256" key="4">
    <source>
        <dbReference type="ARBA" id="ARBA00022989"/>
    </source>
</evidence>
<keyword evidence="4" id="KW-1133">Transmembrane helix</keyword>
<evidence type="ECO:0000313" key="9">
    <source>
        <dbReference type="Proteomes" id="UP000183788"/>
    </source>
</evidence>
<dbReference type="Gene3D" id="2.60.40.10">
    <property type="entry name" value="Immunoglobulins"/>
    <property type="match status" value="6"/>
</dbReference>
<sequence length="1385" mass="148331">MKYPVLNSTACYCSPPKGGGNSGSLQRPLWLALLSLFMMAVSGHAQNLSNKGTEFWTAYGHHQFMEPGQPNSQEMVLYLSAEQPAVVTVSVDSLGWSRTYSIPANTVIATDYIPKGGTYDARLYSVPPGFGGTGGEGVFRYKGIHIVSDVPIVAYGHIFGSASSGATTLLPVNTWGYYYVSLNSEQNYGSDCFSWMYVIASHDSTVVEITPSALTRNGRPANVPFTVTLNKGQIYQVVGTTNGSSGPELTGTKVRSIANPGDTCYPIAVFSGSSRTAITCTPGGSGSGDNNMQQVFPSQAWGKRYLLAPTSTDNSPSTFMTNIYKVVVKDPATVVKRNGVVLTGLIGNSYYRFTSGTADYIESDKPVLVAQFMSSSGSCPNTGGLGDPEMVYLSPIEQAIKNIGFYRNNRESINVNYLTLIIPTLGVQSLKIDGQNNAWNYTYAHPALPGYSVVIKRWSAAQAQCLVSSDSAFTAVTYGLGSVESYGYNAGTLINNLNAVGTIHNQYDTAKSKNDFTCTNTPVELSVLLAYHPTKMVWQISQLGSAITPNADVVITNPVSTGQEIVNGVPYFKYTLPGTYQFSNTGTYNITITNTNPEIEKCDHTEQVKISVTVKKKPFAKFTYTHTGCTKDSVYFTGDTSASGYDVNRWKWTFAGPVLDSGQHVTHAFAPGQQNIKLSVITEEGCVADTTASITIYPRPTANFNTNVQSVCEGSNVTLTDQSTFGGSGPLVGWYWDEGNGTTNNNTTAAAQTAHYDAYGTYNIRHVVKVSDLCVSDTATKTVTVYAKPVPSFTYPDNCLAVDGIVQFTSTTTVPDAQTLSSYTWDFGDAAATPANPNTSTAANPQHTYTSFGTYTIKYSATTANGCTKDTTVTAIFKLKPKLNFTKLDSVCVNQKGTLDIAKAAVTNGVTGTGVYKGPGTNAAGVFSPTTAGAGTHTIWYVFTTKSGCIDSISATIKVNPKPAAAFTANDVCLGAPVAISDQSTISAGTISSWSWSFGDGNSETHTNNTTFNKTYTAWKTYTVKLVAVSDNGCTSDTATNTVAVHPNPTTDYTLPAHICMPEGIAAFTNNTSTPDRSAMTYQWNFGDGTANSTTSSPTHVYQQAGSYTVMLTATTKFGCTSSKDKVLSAFFTQPVAKFSVSPDTLCQGTESVFTDQSTDASNNITTWSWTFGDGSSSTSRNPVKEYTTPGEYTVQLTVTNGAGCVSTTASDQVVVYLQPVIDAGDDFVVPQGTLIQFNATANDSTQLVFRWSPGEGLSSANVLNPWLVAMADQVYTLTAIGKGSCGAQDKMTVKVLKPVKIPNAFSPNGDGMNDRWVISNLADYPGASIEVFNRYGQRVYYSVGYETPWDGMWKGKLLPLATYYYIIKLKNGFAPLTGYVTILQ</sequence>
<reference evidence="7 9" key="1">
    <citation type="submission" date="2016-11" db="EMBL/GenBank/DDBJ databases">
        <authorList>
            <person name="Jaros S."/>
            <person name="Januszkiewicz K."/>
            <person name="Wedrychowicz H."/>
        </authorList>
    </citation>
    <scope>NUCLEOTIDE SEQUENCE [LARGE SCALE GENOMIC DNA]</scope>
    <source>
        <strain evidence="7 9">DSM 784</strain>
    </source>
</reference>
<feature type="domain" description="PKD" evidence="6">
    <location>
        <begin position="1070"/>
        <end position="1125"/>
    </location>
</feature>
<organism evidence="7 9">
    <name type="scientific">Chitinophaga sancti</name>
    <dbReference type="NCBI Taxonomy" id="1004"/>
    <lineage>
        <taxon>Bacteria</taxon>
        <taxon>Pseudomonadati</taxon>
        <taxon>Bacteroidota</taxon>
        <taxon>Chitinophagia</taxon>
        <taxon>Chitinophagales</taxon>
        <taxon>Chitinophagaceae</taxon>
        <taxon>Chitinophaga</taxon>
    </lineage>
</organism>
<dbReference type="GO" id="GO:0005261">
    <property type="term" value="F:monoatomic cation channel activity"/>
    <property type="evidence" value="ECO:0007669"/>
    <property type="project" value="TreeGrafter"/>
</dbReference>
<evidence type="ECO:0000256" key="5">
    <source>
        <dbReference type="ARBA" id="ARBA00023136"/>
    </source>
</evidence>
<proteinExistence type="predicted"/>
<accession>A0A1K1SI03</accession>
<comment type="subcellular location">
    <subcellularLocation>
        <location evidence="1">Membrane</location>
        <topology evidence="1">Multi-pass membrane protein</topology>
    </subcellularLocation>
</comment>
<dbReference type="PANTHER" id="PTHR46730">
    <property type="entry name" value="POLYCYSTIN-1"/>
    <property type="match status" value="1"/>
</dbReference>
<evidence type="ECO:0000313" key="8">
    <source>
        <dbReference type="EMBL" id="WQG92594.1"/>
    </source>
</evidence>
<dbReference type="EMBL" id="FPIZ01000023">
    <property type="protein sequence ID" value="SFW83772.1"/>
    <property type="molecule type" value="Genomic_DNA"/>
</dbReference>
<dbReference type="CDD" id="cd00146">
    <property type="entry name" value="PKD"/>
    <property type="match status" value="4"/>
</dbReference>
<protein>
    <submittedName>
        <fullName evidence="7">Gliding motility-associated C-terminal domain-containing protein</fullName>
    </submittedName>
    <submittedName>
        <fullName evidence="8">PKD domain-containing protein</fullName>
    </submittedName>
</protein>
<keyword evidence="10" id="KW-1185">Reference proteome</keyword>
<evidence type="ECO:0000256" key="1">
    <source>
        <dbReference type="ARBA" id="ARBA00004141"/>
    </source>
</evidence>
<keyword evidence="3" id="KW-0677">Repeat</keyword>
<dbReference type="PANTHER" id="PTHR46730:SF1">
    <property type="entry name" value="PLAT DOMAIN-CONTAINING PROTEIN"/>
    <property type="match status" value="1"/>
</dbReference>
<dbReference type="PROSITE" id="PS50093">
    <property type="entry name" value="PKD"/>
    <property type="match status" value="4"/>
</dbReference>
<dbReference type="InterPro" id="IPR035234">
    <property type="entry name" value="IgGFc-bd_N"/>
</dbReference>
<reference evidence="8 10" key="2">
    <citation type="submission" date="2023-11" db="EMBL/GenBank/DDBJ databases">
        <title>MicrobeMod: A computational toolkit for identifying prokaryotic methylation and restriction-modification with nanopore sequencing.</title>
        <authorList>
            <person name="Crits-Christoph A."/>
            <person name="Kang S.C."/>
            <person name="Lee H."/>
            <person name="Ostrov N."/>
        </authorList>
    </citation>
    <scope>NUCLEOTIDE SEQUENCE [LARGE SCALE GENOMIC DNA]</scope>
    <source>
        <strain evidence="8 10">ATCC 23090</strain>
    </source>
</reference>
<feature type="domain" description="PKD" evidence="6">
    <location>
        <begin position="1135"/>
        <end position="1221"/>
    </location>
</feature>
<dbReference type="Pfam" id="PF13585">
    <property type="entry name" value="CHU_C"/>
    <property type="match status" value="1"/>
</dbReference>
<dbReference type="RefSeq" id="WP_072364501.1">
    <property type="nucleotide sequence ID" value="NZ_CP139972.1"/>
</dbReference>
<keyword evidence="5" id="KW-0472">Membrane</keyword>
<name>A0A1K1SI03_9BACT</name>
<feature type="domain" description="PKD" evidence="6">
    <location>
        <begin position="789"/>
        <end position="874"/>
    </location>
</feature>
<evidence type="ECO:0000259" key="6">
    <source>
        <dbReference type="PROSITE" id="PS50093"/>
    </source>
</evidence>
<dbReference type="InterPro" id="IPR035986">
    <property type="entry name" value="PKD_dom_sf"/>
</dbReference>
<dbReference type="NCBIfam" id="TIGR04131">
    <property type="entry name" value="Bac_Flav_CTERM"/>
    <property type="match status" value="1"/>
</dbReference>
<keyword evidence="2" id="KW-0812">Transmembrane</keyword>
<dbReference type="Proteomes" id="UP001326715">
    <property type="component" value="Chromosome"/>
</dbReference>
<dbReference type="Pfam" id="PF18911">
    <property type="entry name" value="PKD_4"/>
    <property type="match status" value="4"/>
</dbReference>
<dbReference type="GO" id="GO:0005886">
    <property type="term" value="C:plasma membrane"/>
    <property type="evidence" value="ECO:0007669"/>
    <property type="project" value="TreeGrafter"/>
</dbReference>
<evidence type="ECO:0000256" key="3">
    <source>
        <dbReference type="ARBA" id="ARBA00022737"/>
    </source>
</evidence>
<dbReference type="Proteomes" id="UP000183788">
    <property type="component" value="Unassembled WGS sequence"/>
</dbReference>
<evidence type="ECO:0000256" key="2">
    <source>
        <dbReference type="ARBA" id="ARBA00022692"/>
    </source>
</evidence>
<dbReference type="InterPro" id="IPR026341">
    <property type="entry name" value="T9SS_type_B"/>
</dbReference>
<evidence type="ECO:0000313" key="7">
    <source>
        <dbReference type="EMBL" id="SFW83772.1"/>
    </source>
</evidence>